<dbReference type="Proteomes" id="UP000029994">
    <property type="component" value="Unassembled WGS sequence"/>
</dbReference>
<gene>
    <name evidence="11 14" type="primary">glgA</name>
    <name evidence="15" type="ORF">EA26_06100</name>
    <name evidence="14" type="ORF">RZY48_002157</name>
</gene>
<name>A0A099LUH2_9VIBR</name>
<reference evidence="14" key="2">
    <citation type="submission" date="2023-10" db="EMBL/GenBank/DDBJ databases">
        <authorList>
            <consortium name="PulseNet: The National Subtyping Network for Foodborne Disease Surveillance"/>
        </authorList>
    </citation>
    <scope>NUCLEOTIDE SEQUENCE</scope>
    <source>
        <strain evidence="14">PNUSAV004886</strain>
    </source>
</reference>
<dbReference type="InterPro" id="IPR013534">
    <property type="entry name" value="Starch_synth_cat_dom"/>
</dbReference>
<evidence type="ECO:0000256" key="10">
    <source>
        <dbReference type="ARBA" id="ARBA00031722"/>
    </source>
</evidence>
<reference evidence="15 16" key="1">
    <citation type="submission" date="2014-04" db="EMBL/GenBank/DDBJ databases">
        <title>Genome sequencing of Vibrio navarrensis strains.</title>
        <authorList>
            <person name="Gladney L.M."/>
            <person name="Katz L.S."/>
            <person name="Marino-Ramirez L."/>
            <person name="Jordan I.K."/>
        </authorList>
    </citation>
    <scope>NUCLEOTIDE SEQUENCE [LARGE SCALE GENOMIC DNA]</scope>
    <source>
        <strain evidence="15 16">ATCC 51183</strain>
    </source>
</reference>
<dbReference type="Proteomes" id="UP001253463">
    <property type="component" value="Unassembled WGS sequence"/>
</dbReference>
<dbReference type="GO" id="GO:0004373">
    <property type="term" value="F:alpha-1,4-glucan glucosyltransferase (UDP-glucose donor) activity"/>
    <property type="evidence" value="ECO:0007669"/>
    <property type="project" value="InterPro"/>
</dbReference>
<dbReference type="InterPro" id="IPR001296">
    <property type="entry name" value="Glyco_trans_1"/>
</dbReference>
<comment type="pathway">
    <text evidence="3 11">Glycan biosynthesis; glycogen biosynthesis.</text>
</comment>
<dbReference type="PANTHER" id="PTHR45825">
    <property type="entry name" value="GRANULE-BOUND STARCH SYNTHASE 1, CHLOROPLASTIC/AMYLOPLASTIC"/>
    <property type="match status" value="1"/>
</dbReference>
<evidence type="ECO:0000256" key="11">
    <source>
        <dbReference type="HAMAP-Rule" id="MF_00484"/>
    </source>
</evidence>
<dbReference type="SUPFAM" id="SSF53756">
    <property type="entry name" value="UDP-Glycosyltransferase/glycogen phosphorylase"/>
    <property type="match status" value="1"/>
</dbReference>
<dbReference type="NCBIfam" id="TIGR02095">
    <property type="entry name" value="glgA"/>
    <property type="match status" value="1"/>
</dbReference>
<dbReference type="eggNOG" id="COG0297">
    <property type="taxonomic scope" value="Bacteria"/>
</dbReference>
<dbReference type="Gene3D" id="3.40.50.2000">
    <property type="entry name" value="Glycogen Phosphorylase B"/>
    <property type="match status" value="2"/>
</dbReference>
<evidence type="ECO:0000259" key="12">
    <source>
        <dbReference type="Pfam" id="PF00534"/>
    </source>
</evidence>
<dbReference type="UniPathway" id="UPA00164"/>
<keyword evidence="16" id="KW-1185">Reference proteome</keyword>
<dbReference type="NCBIfam" id="NF001906">
    <property type="entry name" value="PRK00654.2-5"/>
    <property type="match status" value="1"/>
</dbReference>
<dbReference type="NCBIfam" id="NF001903">
    <property type="entry name" value="PRK00654.2-2"/>
    <property type="match status" value="1"/>
</dbReference>
<comment type="catalytic activity">
    <reaction evidence="1 11">
        <text>[(1-&gt;4)-alpha-D-glucosyl](n) + ADP-alpha-D-glucose = [(1-&gt;4)-alpha-D-glucosyl](n+1) + ADP + H(+)</text>
        <dbReference type="Rhea" id="RHEA:18189"/>
        <dbReference type="Rhea" id="RHEA-COMP:9584"/>
        <dbReference type="Rhea" id="RHEA-COMP:9587"/>
        <dbReference type="ChEBI" id="CHEBI:15378"/>
        <dbReference type="ChEBI" id="CHEBI:15444"/>
        <dbReference type="ChEBI" id="CHEBI:57498"/>
        <dbReference type="ChEBI" id="CHEBI:456216"/>
        <dbReference type="EC" id="2.4.1.21"/>
    </reaction>
</comment>
<evidence type="ECO:0000256" key="2">
    <source>
        <dbReference type="ARBA" id="ARBA00002764"/>
    </source>
</evidence>
<evidence type="ECO:0000256" key="8">
    <source>
        <dbReference type="ARBA" id="ARBA00022679"/>
    </source>
</evidence>
<keyword evidence="8 11" id="KW-0808">Transferase</keyword>
<feature type="domain" description="Glycosyl transferase family 1" evidence="12">
    <location>
        <begin position="298"/>
        <end position="446"/>
    </location>
</feature>
<dbReference type="HAMAP" id="MF_00484">
    <property type="entry name" value="Glycogen_synth"/>
    <property type="match status" value="1"/>
</dbReference>
<dbReference type="CDD" id="cd03791">
    <property type="entry name" value="GT5_Glycogen_synthase_DULL1-like"/>
    <property type="match status" value="1"/>
</dbReference>
<organism evidence="15 16">
    <name type="scientific">Vibrio navarrensis</name>
    <dbReference type="NCBI Taxonomy" id="29495"/>
    <lineage>
        <taxon>Bacteria</taxon>
        <taxon>Pseudomonadati</taxon>
        <taxon>Pseudomonadota</taxon>
        <taxon>Gammaproteobacteria</taxon>
        <taxon>Vibrionales</taxon>
        <taxon>Vibrionaceae</taxon>
        <taxon>Vibrio</taxon>
    </lineage>
</organism>
<evidence type="ECO:0000256" key="6">
    <source>
        <dbReference type="ARBA" id="ARBA00019935"/>
    </source>
</evidence>
<dbReference type="Pfam" id="PF08323">
    <property type="entry name" value="Glyco_transf_5"/>
    <property type="match status" value="1"/>
</dbReference>
<dbReference type="Pfam" id="PF00534">
    <property type="entry name" value="Glycos_transf_1"/>
    <property type="match status" value="1"/>
</dbReference>
<evidence type="ECO:0000313" key="16">
    <source>
        <dbReference type="Proteomes" id="UP000029994"/>
    </source>
</evidence>
<evidence type="ECO:0000256" key="9">
    <source>
        <dbReference type="ARBA" id="ARBA00023056"/>
    </source>
</evidence>
<feature type="binding site" evidence="11">
    <location>
        <position position="20"/>
    </location>
    <ligand>
        <name>ADP-alpha-D-glucose</name>
        <dbReference type="ChEBI" id="CHEBI:57498"/>
    </ligand>
</feature>
<comment type="caution">
    <text evidence="15">The sequence shown here is derived from an EMBL/GenBank/DDBJ whole genome shotgun (WGS) entry which is preliminary data.</text>
</comment>
<dbReference type="InterPro" id="IPR011835">
    <property type="entry name" value="GS/SS"/>
</dbReference>
<dbReference type="GeneID" id="43682770"/>
<accession>A0A099LUH2</accession>
<keyword evidence="9 11" id="KW-0320">Glycogen biosynthesis</keyword>
<evidence type="ECO:0000313" key="14">
    <source>
        <dbReference type="EMBL" id="ELN6932758.1"/>
    </source>
</evidence>
<dbReference type="AlphaFoldDB" id="A0A099LUH2"/>
<comment type="function">
    <text evidence="2 11">Synthesizes alpha-1,4-glucan chains using ADP-glucose.</text>
</comment>
<evidence type="ECO:0000256" key="3">
    <source>
        <dbReference type="ARBA" id="ARBA00004964"/>
    </source>
</evidence>
<proteinExistence type="inferred from homology"/>
<dbReference type="EC" id="2.4.1.21" evidence="5 11"/>
<feature type="domain" description="Starch synthase catalytic" evidence="13">
    <location>
        <begin position="8"/>
        <end position="238"/>
    </location>
</feature>
<dbReference type="PANTHER" id="PTHR45825:SF11">
    <property type="entry name" value="ALPHA AMYLASE DOMAIN-CONTAINING PROTEIN"/>
    <property type="match status" value="1"/>
</dbReference>
<dbReference type="GO" id="GO:0005829">
    <property type="term" value="C:cytosol"/>
    <property type="evidence" value="ECO:0007669"/>
    <property type="project" value="TreeGrafter"/>
</dbReference>
<dbReference type="GO" id="GO:0005978">
    <property type="term" value="P:glycogen biosynthetic process"/>
    <property type="evidence" value="ECO:0007669"/>
    <property type="project" value="UniProtKB-UniRule"/>
</dbReference>
<evidence type="ECO:0000256" key="7">
    <source>
        <dbReference type="ARBA" id="ARBA00022676"/>
    </source>
</evidence>
<dbReference type="EMBL" id="ABNSCA010000004">
    <property type="protein sequence ID" value="ELN6932758.1"/>
    <property type="molecule type" value="Genomic_DNA"/>
</dbReference>
<evidence type="ECO:0000259" key="13">
    <source>
        <dbReference type="Pfam" id="PF08323"/>
    </source>
</evidence>
<evidence type="ECO:0000313" key="15">
    <source>
        <dbReference type="EMBL" id="KGK10897.1"/>
    </source>
</evidence>
<sequence>MATSNLSVLFVASEAEGLIKSGGLADVAKALPETLVELEQDARLVIPAYSAIDGLSDDEVVLESQLDFWPHTSYQVKKRMLGDLPVYLIACAAYFDRPAMYAENNQSYADNGERFAFFSAACLDMLPKIGFRPHIVHANDWHTGLVPFLLKYRYANNEFFAETRSVLSIHNAVFKGVFSYQELQCLPEFHSRYVPEVAVSATHITMLKAGVMTADKINAVSPTYAEELKTELGSHGMAWEFQYRAADLVGILNGCDYSAWNPQTDAFLPTRYEATLHSMEQGKRDCKAALQQQVGLPVKDVAMFGMVCRLTHQKGVHYLLPILSEFLKHEAQLVIVGTGDPLLAMELRDIAARFADKLVFVEAYDNQLAHLVEAAADFFLMPSEFEPCGLNQIYSMAYGTLPIVRGVGGLKDSVNDYDANPADATGIVFQDPTPQALLISMQRALLLYAQNLAEVRRVQLQAMQQDFCWSKAAQQYLNLYKAALRIG</sequence>
<dbReference type="RefSeq" id="WP_039425455.1">
    <property type="nucleotide sequence ID" value="NZ_CAWPVW010000005.1"/>
</dbReference>
<dbReference type="GO" id="GO:0009011">
    <property type="term" value="F:alpha-1,4-glucan glucosyltransferase (ADP-glucose donor) activity"/>
    <property type="evidence" value="ECO:0007669"/>
    <property type="project" value="UniProtKB-UniRule"/>
</dbReference>
<evidence type="ECO:0000256" key="4">
    <source>
        <dbReference type="ARBA" id="ARBA00010281"/>
    </source>
</evidence>
<evidence type="ECO:0000256" key="1">
    <source>
        <dbReference type="ARBA" id="ARBA00001478"/>
    </source>
</evidence>
<dbReference type="EMBL" id="JMCG01000001">
    <property type="protein sequence ID" value="KGK10897.1"/>
    <property type="molecule type" value="Genomic_DNA"/>
</dbReference>
<comment type="similarity">
    <text evidence="4 11">Belongs to the glycosyltransferase 1 family. Bacterial/plant glycogen synthase subfamily.</text>
</comment>
<evidence type="ECO:0000256" key="5">
    <source>
        <dbReference type="ARBA" id="ARBA00012588"/>
    </source>
</evidence>
<protein>
    <recommendedName>
        <fullName evidence="6 11">Glycogen synthase</fullName>
        <ecNumber evidence="5 11">2.4.1.21</ecNumber>
    </recommendedName>
    <alternativeName>
        <fullName evidence="10 11">Starch [bacterial glycogen] synthase</fullName>
    </alternativeName>
</protein>
<keyword evidence="7 11" id="KW-0328">Glycosyltransferase</keyword>
<dbReference type="STRING" id="29495.EA26_06100"/>